<proteinExistence type="predicted"/>
<sequence length="379" mass="41520">MQKAKQAVSDFISHDGHHKTTVHEDVKKAVTEEQVRPQKHENITTAIDKEVHQDHHHTAIQPIQAKEVLPERHSHNVVPVEHKTVKHGDDRDVRAALEKDANKFKDKSVTHSTTHSVSTAPVVESEHIHHHVYEHVQPVIQKETIAPHVVHTTVPIHETHHAPAVHHGVTTLPVKTLDELSGNRGILEGHAATKVKEFEGCPTVDGKNIHSVGSHTGQGREHVGDQFNTTTKPPLDGSRDRHVKLQSSGRSGVQMDNEFGGYSNNTPRGTVRESTRGAADMTARSERDSGIRQNMDAQTTRISHPNTTTATTGLRESTNNGMSGNKSNKKHSHSDSAVDMGINDHGQNPAEPGVAKASWLDKLNPLKDADGDGKKGIFD</sequence>
<reference evidence="2 3" key="1">
    <citation type="submission" date="2024-01" db="EMBL/GenBank/DDBJ databases">
        <title>Complete genome of Cladobotryum mycophilum ATHUM6906.</title>
        <authorList>
            <person name="Christinaki A.C."/>
            <person name="Myridakis A.I."/>
            <person name="Kouvelis V.N."/>
        </authorList>
    </citation>
    <scope>NUCLEOTIDE SEQUENCE [LARGE SCALE GENOMIC DNA]</scope>
    <source>
        <strain evidence="2 3">ATHUM6906</strain>
    </source>
</reference>
<accession>A0ABR0SSN8</accession>
<name>A0ABR0SSN8_9HYPO</name>
<evidence type="ECO:0008006" key="4">
    <source>
        <dbReference type="Google" id="ProtNLM"/>
    </source>
</evidence>
<organism evidence="2 3">
    <name type="scientific">Cladobotryum mycophilum</name>
    <dbReference type="NCBI Taxonomy" id="491253"/>
    <lineage>
        <taxon>Eukaryota</taxon>
        <taxon>Fungi</taxon>
        <taxon>Dikarya</taxon>
        <taxon>Ascomycota</taxon>
        <taxon>Pezizomycotina</taxon>
        <taxon>Sordariomycetes</taxon>
        <taxon>Hypocreomycetidae</taxon>
        <taxon>Hypocreales</taxon>
        <taxon>Hypocreaceae</taxon>
        <taxon>Cladobotryum</taxon>
    </lineage>
</organism>
<dbReference type="Proteomes" id="UP001338125">
    <property type="component" value="Unassembled WGS sequence"/>
</dbReference>
<keyword evidence="3" id="KW-1185">Reference proteome</keyword>
<comment type="caution">
    <text evidence="2">The sequence shown here is derived from an EMBL/GenBank/DDBJ whole genome shotgun (WGS) entry which is preliminary data.</text>
</comment>
<gene>
    <name evidence="2" type="ORF">PT974_03123</name>
</gene>
<dbReference type="PANTHER" id="PTHR38703:SF1">
    <property type="entry name" value="ALLERGEN"/>
    <property type="match status" value="1"/>
</dbReference>
<evidence type="ECO:0000313" key="3">
    <source>
        <dbReference type="Proteomes" id="UP001338125"/>
    </source>
</evidence>
<dbReference type="EMBL" id="JAVFKD010000004">
    <property type="protein sequence ID" value="KAK5994740.1"/>
    <property type="molecule type" value="Genomic_DNA"/>
</dbReference>
<evidence type="ECO:0000313" key="2">
    <source>
        <dbReference type="EMBL" id="KAK5994740.1"/>
    </source>
</evidence>
<feature type="compositionally biased region" description="Basic and acidic residues" evidence="1">
    <location>
        <begin position="364"/>
        <end position="379"/>
    </location>
</feature>
<protein>
    <recommendedName>
        <fullName evidence="4">Allergen</fullName>
    </recommendedName>
</protein>
<dbReference type="PANTHER" id="PTHR38703">
    <property type="entry name" value="CHROMOSOME 8, WHOLE GENOME SHOTGUN SEQUENCE"/>
    <property type="match status" value="1"/>
</dbReference>
<evidence type="ECO:0000256" key="1">
    <source>
        <dbReference type="SAM" id="MobiDB-lite"/>
    </source>
</evidence>
<feature type="compositionally biased region" description="Polar residues" evidence="1">
    <location>
        <begin position="291"/>
        <end position="318"/>
    </location>
</feature>
<feature type="region of interest" description="Disordered" evidence="1">
    <location>
        <begin position="213"/>
        <end position="379"/>
    </location>
</feature>